<dbReference type="OrthoDB" id="3694634at2759"/>
<sequence>MLLPTPLPANSIQLGQLLLDPLDPTHTSISDKARHHSSGVVAVDAEKVAHISLQEPRVPFDDLRKDPAVQSFLREATEHGRNAYYITGIHTLKNPNRSHTRRDSLDIENNESDLILSIELRRVKCLISPRDEPHSYDDLDFFWTYHAIDGQHDSQLSIGLGMQDLSDMEAGRLRLF</sequence>
<organism evidence="1 2">
    <name type="scientific">Massarina eburnea CBS 473.64</name>
    <dbReference type="NCBI Taxonomy" id="1395130"/>
    <lineage>
        <taxon>Eukaryota</taxon>
        <taxon>Fungi</taxon>
        <taxon>Dikarya</taxon>
        <taxon>Ascomycota</taxon>
        <taxon>Pezizomycotina</taxon>
        <taxon>Dothideomycetes</taxon>
        <taxon>Pleosporomycetidae</taxon>
        <taxon>Pleosporales</taxon>
        <taxon>Massarineae</taxon>
        <taxon>Massarinaceae</taxon>
        <taxon>Massarina</taxon>
    </lineage>
</organism>
<keyword evidence="2" id="KW-1185">Reference proteome</keyword>
<dbReference type="AlphaFoldDB" id="A0A6A6S3T7"/>
<evidence type="ECO:0000313" key="2">
    <source>
        <dbReference type="Proteomes" id="UP000799753"/>
    </source>
</evidence>
<protein>
    <submittedName>
        <fullName evidence="1">Uncharacterized protein</fullName>
    </submittedName>
</protein>
<dbReference type="Proteomes" id="UP000799753">
    <property type="component" value="Unassembled WGS sequence"/>
</dbReference>
<proteinExistence type="predicted"/>
<accession>A0A6A6S3T7</accession>
<gene>
    <name evidence="1" type="ORF">P280DRAFT_285323</name>
</gene>
<reference evidence="1" key="1">
    <citation type="journal article" date="2020" name="Stud. Mycol.">
        <title>101 Dothideomycetes genomes: a test case for predicting lifestyles and emergence of pathogens.</title>
        <authorList>
            <person name="Haridas S."/>
            <person name="Albert R."/>
            <person name="Binder M."/>
            <person name="Bloem J."/>
            <person name="Labutti K."/>
            <person name="Salamov A."/>
            <person name="Andreopoulos B."/>
            <person name="Baker S."/>
            <person name="Barry K."/>
            <person name="Bills G."/>
            <person name="Bluhm B."/>
            <person name="Cannon C."/>
            <person name="Castanera R."/>
            <person name="Culley D."/>
            <person name="Daum C."/>
            <person name="Ezra D."/>
            <person name="Gonzalez J."/>
            <person name="Henrissat B."/>
            <person name="Kuo A."/>
            <person name="Liang C."/>
            <person name="Lipzen A."/>
            <person name="Lutzoni F."/>
            <person name="Magnuson J."/>
            <person name="Mondo S."/>
            <person name="Nolan M."/>
            <person name="Ohm R."/>
            <person name="Pangilinan J."/>
            <person name="Park H.-J."/>
            <person name="Ramirez L."/>
            <person name="Alfaro M."/>
            <person name="Sun H."/>
            <person name="Tritt A."/>
            <person name="Yoshinaga Y."/>
            <person name="Zwiers L.-H."/>
            <person name="Turgeon B."/>
            <person name="Goodwin S."/>
            <person name="Spatafora J."/>
            <person name="Crous P."/>
            <person name="Grigoriev I."/>
        </authorList>
    </citation>
    <scope>NUCLEOTIDE SEQUENCE</scope>
    <source>
        <strain evidence="1">CBS 473.64</strain>
    </source>
</reference>
<name>A0A6A6S3T7_9PLEO</name>
<evidence type="ECO:0000313" key="1">
    <source>
        <dbReference type="EMBL" id="KAF2641802.1"/>
    </source>
</evidence>
<dbReference type="EMBL" id="MU006782">
    <property type="protein sequence ID" value="KAF2641802.1"/>
    <property type="molecule type" value="Genomic_DNA"/>
</dbReference>